<reference evidence="5" key="1">
    <citation type="journal article" date="2020" name="Stud. Mycol.">
        <title>101 Dothideomycetes genomes: a test case for predicting lifestyles and emergence of pathogens.</title>
        <authorList>
            <person name="Haridas S."/>
            <person name="Albert R."/>
            <person name="Binder M."/>
            <person name="Bloem J."/>
            <person name="Labutti K."/>
            <person name="Salamov A."/>
            <person name="Andreopoulos B."/>
            <person name="Baker S."/>
            <person name="Barry K."/>
            <person name="Bills G."/>
            <person name="Bluhm B."/>
            <person name="Cannon C."/>
            <person name="Castanera R."/>
            <person name="Culley D."/>
            <person name="Daum C."/>
            <person name="Ezra D."/>
            <person name="Gonzalez J."/>
            <person name="Henrissat B."/>
            <person name="Kuo A."/>
            <person name="Liang C."/>
            <person name="Lipzen A."/>
            <person name="Lutzoni F."/>
            <person name="Magnuson J."/>
            <person name="Mondo S."/>
            <person name="Nolan M."/>
            <person name="Ohm R."/>
            <person name="Pangilinan J."/>
            <person name="Park H.-J."/>
            <person name="Ramirez L."/>
            <person name="Alfaro M."/>
            <person name="Sun H."/>
            <person name="Tritt A."/>
            <person name="Yoshinaga Y."/>
            <person name="Zwiers L.-H."/>
            <person name="Turgeon B."/>
            <person name="Goodwin S."/>
            <person name="Spatafora J."/>
            <person name="Crous P."/>
            <person name="Grigoriev I."/>
        </authorList>
    </citation>
    <scope>NUCLEOTIDE SEQUENCE</scope>
    <source>
        <strain evidence="5">CBS 133067</strain>
    </source>
</reference>
<sequence length="546" mass="59798">MSSNTEAEGGAPKRKGLSLYANLLDPEASTPGSVTRAPVLFKQPESQQQDAEAAAKKQVNTALRFPPTKRPQLQSQKQKAKTTFPKGGFLPTSSSSPDATAKAGAPRPPPVKSTIADWTADDDDANGFYAGDQHNRGRKWKKRKKNNKEAARVVLDWGDVYEVSIPDNFGEYKHSDEWIQQSRDWKDRLYAHRSRAYQDSDLSSDDEDAGATRMNPRFAPPSNYNFAPPPPSDEQPKVPPPPPVEIDRDETADEVYARRMRMSQAQQPPPPPPVESLPLPPPPGAPPALQPEPLKPTMHPALAAMQSPTISRTPVRYNLPPPPAELPSEAELEKALAQDEEAPTPPSDAPTGQGTGAEEDAPRSNRPGREGFAKRFMEKYGWSKGQGLGAQGTGITTALRVEVEKRKKKSDAEGGGYVNRARQGKIVGGKKNVSEEEEVGKFGAMSEVVVLKGMLGGMDVQTEMEGGLVQEIGEECGEKYGRVERVYVWRDGENDEQEEGPPVFVKFTSQLSALRAVNALDGRIFNGNAIRARFFNTDKFESGEYE</sequence>
<dbReference type="InterPro" id="IPR000504">
    <property type="entry name" value="RRM_dom"/>
</dbReference>
<feature type="compositionally biased region" description="Pro residues" evidence="2">
    <location>
        <begin position="267"/>
        <end position="294"/>
    </location>
</feature>
<evidence type="ECO:0000259" key="4">
    <source>
        <dbReference type="PROSITE" id="PS50174"/>
    </source>
</evidence>
<dbReference type="InterPro" id="IPR040052">
    <property type="entry name" value="RBM17"/>
</dbReference>
<evidence type="ECO:0008006" key="7">
    <source>
        <dbReference type="Google" id="ProtNLM"/>
    </source>
</evidence>
<dbReference type="OrthoDB" id="5411533at2759"/>
<feature type="compositionally biased region" description="Basic and acidic residues" evidence="2">
    <location>
        <begin position="360"/>
        <end position="369"/>
    </location>
</feature>
<feature type="compositionally biased region" description="Pro residues" evidence="2">
    <location>
        <begin position="227"/>
        <end position="244"/>
    </location>
</feature>
<dbReference type="SMART" id="SM00443">
    <property type="entry name" value="G_patch"/>
    <property type="match status" value="1"/>
</dbReference>
<feature type="compositionally biased region" description="Low complexity" evidence="2">
    <location>
        <begin position="47"/>
        <end position="58"/>
    </location>
</feature>
<evidence type="ECO:0000256" key="1">
    <source>
        <dbReference type="PROSITE-ProRule" id="PRU00176"/>
    </source>
</evidence>
<dbReference type="AlphaFoldDB" id="A0A9P4M839"/>
<dbReference type="InterPro" id="IPR012677">
    <property type="entry name" value="Nucleotide-bd_a/b_plait_sf"/>
</dbReference>
<keyword evidence="1" id="KW-0694">RNA-binding</keyword>
<dbReference type="InterPro" id="IPR035979">
    <property type="entry name" value="RBD_domain_sf"/>
</dbReference>
<dbReference type="EMBL" id="ML978124">
    <property type="protein sequence ID" value="KAF2100660.1"/>
    <property type="molecule type" value="Genomic_DNA"/>
</dbReference>
<dbReference type="GO" id="GO:0045292">
    <property type="term" value="P:mRNA cis splicing, via spliceosome"/>
    <property type="evidence" value="ECO:0007669"/>
    <property type="project" value="InterPro"/>
</dbReference>
<feature type="region of interest" description="Disordered" evidence="2">
    <location>
        <begin position="22"/>
        <end position="148"/>
    </location>
</feature>
<feature type="compositionally biased region" description="Basic residues" evidence="2">
    <location>
        <begin position="136"/>
        <end position="146"/>
    </location>
</feature>
<protein>
    <recommendedName>
        <fullName evidence="7">G-patch domain-containing protein</fullName>
    </recommendedName>
</protein>
<evidence type="ECO:0000313" key="6">
    <source>
        <dbReference type="Proteomes" id="UP000799772"/>
    </source>
</evidence>
<dbReference type="GO" id="GO:0071011">
    <property type="term" value="C:precatalytic spliceosome"/>
    <property type="evidence" value="ECO:0007669"/>
    <property type="project" value="TreeGrafter"/>
</dbReference>
<dbReference type="Pfam" id="PF00076">
    <property type="entry name" value="RRM_1"/>
    <property type="match status" value="1"/>
</dbReference>
<dbReference type="InterPro" id="IPR000467">
    <property type="entry name" value="G_patch_dom"/>
</dbReference>
<dbReference type="PROSITE" id="PS50174">
    <property type="entry name" value="G_PATCH"/>
    <property type="match status" value="1"/>
</dbReference>
<dbReference type="GO" id="GO:0003723">
    <property type="term" value="F:RNA binding"/>
    <property type="evidence" value="ECO:0007669"/>
    <property type="project" value="UniProtKB-UniRule"/>
</dbReference>
<comment type="caution">
    <text evidence="5">The sequence shown here is derived from an EMBL/GenBank/DDBJ whole genome shotgun (WGS) entry which is preliminary data.</text>
</comment>
<dbReference type="Gene3D" id="3.30.70.330">
    <property type="match status" value="1"/>
</dbReference>
<dbReference type="FunFam" id="3.30.70.330:FF:000495">
    <property type="entry name" value="Putative G-patch DNA repair protein (Drt111)"/>
    <property type="match status" value="1"/>
</dbReference>
<dbReference type="Pfam" id="PF01585">
    <property type="entry name" value="G-patch"/>
    <property type="match status" value="1"/>
</dbReference>
<dbReference type="SUPFAM" id="SSF54928">
    <property type="entry name" value="RNA-binding domain, RBD"/>
    <property type="match status" value="1"/>
</dbReference>
<feature type="region of interest" description="Disordered" evidence="2">
    <location>
        <begin position="194"/>
        <end position="369"/>
    </location>
</feature>
<dbReference type="PROSITE" id="PS50102">
    <property type="entry name" value="RRM"/>
    <property type="match status" value="1"/>
</dbReference>
<evidence type="ECO:0000256" key="2">
    <source>
        <dbReference type="SAM" id="MobiDB-lite"/>
    </source>
</evidence>
<evidence type="ECO:0000313" key="5">
    <source>
        <dbReference type="EMBL" id="KAF2100660.1"/>
    </source>
</evidence>
<dbReference type="PANTHER" id="PTHR13288:SF8">
    <property type="entry name" value="SPLICING FACTOR 45"/>
    <property type="match status" value="1"/>
</dbReference>
<organism evidence="5 6">
    <name type="scientific">Rhizodiscina lignyota</name>
    <dbReference type="NCBI Taxonomy" id="1504668"/>
    <lineage>
        <taxon>Eukaryota</taxon>
        <taxon>Fungi</taxon>
        <taxon>Dikarya</taxon>
        <taxon>Ascomycota</taxon>
        <taxon>Pezizomycotina</taxon>
        <taxon>Dothideomycetes</taxon>
        <taxon>Pleosporomycetidae</taxon>
        <taxon>Aulographales</taxon>
        <taxon>Rhizodiscinaceae</taxon>
        <taxon>Rhizodiscina</taxon>
    </lineage>
</organism>
<accession>A0A9P4M839</accession>
<evidence type="ECO:0000259" key="3">
    <source>
        <dbReference type="PROSITE" id="PS50102"/>
    </source>
</evidence>
<feature type="domain" description="G-patch" evidence="4">
    <location>
        <begin position="369"/>
        <end position="420"/>
    </location>
</feature>
<keyword evidence="6" id="KW-1185">Reference proteome</keyword>
<proteinExistence type="predicted"/>
<feature type="domain" description="RRM" evidence="3">
    <location>
        <begin position="451"/>
        <end position="537"/>
    </location>
</feature>
<dbReference type="PANTHER" id="PTHR13288">
    <property type="entry name" value="SPLICING FACTOR 45 SPF45"/>
    <property type="match status" value="1"/>
</dbReference>
<dbReference type="Proteomes" id="UP000799772">
    <property type="component" value="Unassembled WGS sequence"/>
</dbReference>
<gene>
    <name evidence="5" type="ORF">NA57DRAFT_54736</name>
</gene>
<name>A0A9P4M839_9PEZI</name>